<evidence type="ECO:0000313" key="2">
    <source>
        <dbReference type="EMBL" id="CCE96184.1"/>
    </source>
</evidence>
<evidence type="ECO:0000313" key="3">
    <source>
        <dbReference type="Proteomes" id="UP000007735"/>
    </source>
</evidence>
<accession>G9A7F4</accession>
<dbReference type="PATRIC" id="fig|380.5.peg.1792"/>
<dbReference type="HOGENOM" id="CLU_176128_0_0_5"/>
<dbReference type="EMBL" id="HE616890">
    <property type="protein sequence ID" value="CCE96184.1"/>
    <property type="molecule type" value="Genomic_DNA"/>
</dbReference>
<dbReference type="STRING" id="1117943.SFHH103_01687"/>
<reference evidence="2 3" key="1">
    <citation type="journal article" date="2012" name="J. Bacteriol.">
        <title>Genome sequence of the soybean symbiont Sinorhizobium fredii HH103.</title>
        <authorList>
            <person name="Weidner S."/>
            <person name="Becker A."/>
            <person name="Bonilla I."/>
            <person name="Jaenicke S."/>
            <person name="Lloret J."/>
            <person name="Margaret I."/>
            <person name="Puhler A."/>
            <person name="Ruiz-Sainz J.E."/>
            <person name="Schneiker-Bekel S."/>
            <person name="Szczepanowski R."/>
            <person name="Vinardell J.M."/>
            <person name="Zehner S."/>
            <person name="Gottfert M."/>
        </authorList>
    </citation>
    <scope>NUCLEOTIDE SEQUENCE [LARGE SCALE GENOMIC DNA]</scope>
    <source>
        <strain evidence="2 3">HH103</strain>
    </source>
</reference>
<dbReference type="Proteomes" id="UP000007735">
    <property type="component" value="Chromosome"/>
</dbReference>
<evidence type="ECO:0000256" key="1">
    <source>
        <dbReference type="SAM" id="MobiDB-lite"/>
    </source>
</evidence>
<proteinExistence type="predicted"/>
<sequence length="85" mass="9169">MARDTGGPAFPRPAGTNGAAHPADRWDNSGQPGMSLRDWFAGHALIGIMQADMSEEEFTVSPQILARTAYRMADAMLAEREVVHG</sequence>
<feature type="region of interest" description="Disordered" evidence="1">
    <location>
        <begin position="1"/>
        <end position="32"/>
    </location>
</feature>
<dbReference type="KEGG" id="sfh:SFHH103_01687"/>
<protein>
    <submittedName>
        <fullName evidence="2">Uncharacterized protein</fullName>
    </submittedName>
</protein>
<dbReference type="AlphaFoldDB" id="G9A7F4"/>
<organism evidence="2 3">
    <name type="scientific">Sinorhizobium fredii (strain HH103)</name>
    <dbReference type="NCBI Taxonomy" id="1117943"/>
    <lineage>
        <taxon>Bacteria</taxon>
        <taxon>Pseudomonadati</taxon>
        <taxon>Pseudomonadota</taxon>
        <taxon>Alphaproteobacteria</taxon>
        <taxon>Hyphomicrobiales</taxon>
        <taxon>Rhizobiaceae</taxon>
        <taxon>Sinorhizobium/Ensifer group</taxon>
        <taxon>Sinorhizobium</taxon>
    </lineage>
</organism>
<gene>
    <name evidence="2" type="ordered locus">SFHH103_01687</name>
</gene>
<name>G9A7F4_SINF1</name>
<dbReference type="RefSeq" id="WP_014328647.1">
    <property type="nucleotide sequence ID" value="NC_016812.1"/>
</dbReference>